<dbReference type="AlphaFoldDB" id="A0ABD3QZS7"/>
<dbReference type="EMBL" id="JABMIG020000002">
    <property type="protein sequence ID" value="KAL3805597.1"/>
    <property type="molecule type" value="Genomic_DNA"/>
</dbReference>
<gene>
    <name evidence="1" type="ORF">HJC23_005841</name>
</gene>
<comment type="caution">
    <text evidence="1">The sequence shown here is derived from an EMBL/GenBank/DDBJ whole genome shotgun (WGS) entry which is preliminary data.</text>
</comment>
<keyword evidence="2" id="KW-1185">Reference proteome</keyword>
<proteinExistence type="predicted"/>
<organism evidence="1 2">
    <name type="scientific">Cyclotella cryptica</name>
    <dbReference type="NCBI Taxonomy" id="29204"/>
    <lineage>
        <taxon>Eukaryota</taxon>
        <taxon>Sar</taxon>
        <taxon>Stramenopiles</taxon>
        <taxon>Ochrophyta</taxon>
        <taxon>Bacillariophyta</taxon>
        <taxon>Coscinodiscophyceae</taxon>
        <taxon>Thalassiosirophycidae</taxon>
        <taxon>Stephanodiscales</taxon>
        <taxon>Stephanodiscaceae</taxon>
        <taxon>Cyclotella</taxon>
    </lineage>
</organism>
<evidence type="ECO:0000313" key="2">
    <source>
        <dbReference type="Proteomes" id="UP001516023"/>
    </source>
</evidence>
<name>A0ABD3QZS7_9STRA</name>
<protein>
    <submittedName>
        <fullName evidence="1">Uncharacterized protein</fullName>
    </submittedName>
</protein>
<dbReference type="Proteomes" id="UP001516023">
    <property type="component" value="Unassembled WGS sequence"/>
</dbReference>
<accession>A0ABD3QZS7</accession>
<reference evidence="1 2" key="1">
    <citation type="journal article" date="2020" name="G3 (Bethesda)">
        <title>Improved Reference Genome for Cyclotella cryptica CCMP332, a Model for Cell Wall Morphogenesis, Salinity Adaptation, and Lipid Production in Diatoms (Bacillariophyta).</title>
        <authorList>
            <person name="Roberts W.R."/>
            <person name="Downey K.M."/>
            <person name="Ruck E.C."/>
            <person name="Traller J.C."/>
            <person name="Alverson A.J."/>
        </authorList>
    </citation>
    <scope>NUCLEOTIDE SEQUENCE [LARGE SCALE GENOMIC DNA]</scope>
    <source>
        <strain evidence="1 2">CCMP332</strain>
    </source>
</reference>
<evidence type="ECO:0000313" key="1">
    <source>
        <dbReference type="EMBL" id="KAL3805597.1"/>
    </source>
</evidence>
<sequence>MSLLEALPRADVITSHFPRVPNFRPFPTVCERRKPDAPTFKQKTILTYSNVLARLMPPFISRCQSRLLALSSKQLPLKSLQSQVFRSHETRRGLITSSAPPPINVAVERPETIVLVESSLYRQQWKDSFASFYPSQGLHFTSLDIATPIQDAEDEEDTTLDSMEQTLSADLDGLSSSAHTILIARGPIQSLVAQYYLESLSLAGLVLIDSLILPEDGRVLNDPCQGGEERWRESVTCLLNMLDVSLVQEKTINSTQPRALMEPPLDLTNDSLAKSSLPELKLLKSLPMVSSRPLHLEAYSVPLLVMYSGHHVHQEDYKNCAEQTAKFHTGNDDINTDNLVLKIPARKDESGVIDGDCKWAMERIFEWYDEFVA</sequence>